<dbReference type="InterPro" id="IPR002347">
    <property type="entry name" value="SDR_fam"/>
</dbReference>
<accession>A0AAD6XZK0</accession>
<organism evidence="3 4">
    <name type="scientific">Mycena belliarum</name>
    <dbReference type="NCBI Taxonomy" id="1033014"/>
    <lineage>
        <taxon>Eukaryota</taxon>
        <taxon>Fungi</taxon>
        <taxon>Dikarya</taxon>
        <taxon>Basidiomycota</taxon>
        <taxon>Agaricomycotina</taxon>
        <taxon>Agaricomycetes</taxon>
        <taxon>Agaricomycetidae</taxon>
        <taxon>Agaricales</taxon>
        <taxon>Marasmiineae</taxon>
        <taxon>Mycenaceae</taxon>
        <taxon>Mycena</taxon>
    </lineage>
</organism>
<reference evidence="3" key="1">
    <citation type="submission" date="2023-03" db="EMBL/GenBank/DDBJ databases">
        <title>Massive genome expansion in bonnet fungi (Mycena s.s.) driven by repeated elements and novel gene families across ecological guilds.</title>
        <authorList>
            <consortium name="Lawrence Berkeley National Laboratory"/>
            <person name="Harder C.B."/>
            <person name="Miyauchi S."/>
            <person name="Viragh M."/>
            <person name="Kuo A."/>
            <person name="Thoen E."/>
            <person name="Andreopoulos B."/>
            <person name="Lu D."/>
            <person name="Skrede I."/>
            <person name="Drula E."/>
            <person name="Henrissat B."/>
            <person name="Morin E."/>
            <person name="Kohler A."/>
            <person name="Barry K."/>
            <person name="LaButti K."/>
            <person name="Morin E."/>
            <person name="Salamov A."/>
            <person name="Lipzen A."/>
            <person name="Mereny Z."/>
            <person name="Hegedus B."/>
            <person name="Baldrian P."/>
            <person name="Stursova M."/>
            <person name="Weitz H."/>
            <person name="Taylor A."/>
            <person name="Grigoriev I.V."/>
            <person name="Nagy L.G."/>
            <person name="Martin F."/>
            <person name="Kauserud H."/>
        </authorList>
    </citation>
    <scope>NUCLEOTIDE SEQUENCE</scope>
    <source>
        <strain evidence="3">CBHHK173m</strain>
    </source>
</reference>
<evidence type="ECO:0000313" key="4">
    <source>
        <dbReference type="Proteomes" id="UP001222325"/>
    </source>
</evidence>
<dbReference type="EMBL" id="JARJCN010000007">
    <property type="protein sequence ID" value="KAJ7099384.1"/>
    <property type="molecule type" value="Genomic_DNA"/>
</dbReference>
<dbReference type="SUPFAM" id="SSF51735">
    <property type="entry name" value="NAD(P)-binding Rossmann-fold domains"/>
    <property type="match status" value="1"/>
</dbReference>
<dbReference type="PANTHER" id="PTHR43669">
    <property type="entry name" value="5-KETO-D-GLUCONATE 5-REDUCTASE"/>
    <property type="match status" value="1"/>
</dbReference>
<comment type="caution">
    <text evidence="3">The sequence shown here is derived from an EMBL/GenBank/DDBJ whole genome shotgun (WGS) entry which is preliminary data.</text>
</comment>
<evidence type="ECO:0000313" key="3">
    <source>
        <dbReference type="EMBL" id="KAJ7099384.1"/>
    </source>
</evidence>
<comment type="similarity">
    <text evidence="1">Belongs to the short-chain dehydrogenases/reductases (SDR) family.</text>
</comment>
<sequence length="235" mass="25313">MSSLTAFIIGAGANVGKHVAAAFKDKGYRVALASRNPDVDALKKEGYFPVTLDVQNIESVQGAFAAVNKELGPPSVVVFNVGSLERPPVPDDPLSLGVDGLAKHVDVSLAMFAAAQEAVAGFRAAANKDAKRTFIVTGNPLPWAIAPPAMMVGLNIQKTIKWRIADICAAAYAKEGFRFYFASLVGEDGGIPNPLSDFFTSGPQHAQVYLDLITREEQADWDYRFTLDAKQWVKK</sequence>
<dbReference type="Proteomes" id="UP001222325">
    <property type="component" value="Unassembled WGS sequence"/>
</dbReference>
<protein>
    <submittedName>
        <fullName evidence="3">Uncharacterized protein</fullName>
    </submittedName>
</protein>
<dbReference type="Pfam" id="PF13561">
    <property type="entry name" value="adh_short_C2"/>
    <property type="match status" value="1"/>
</dbReference>
<dbReference type="PANTHER" id="PTHR43669:SF4">
    <property type="entry name" value="SHORT-CHAIN DEHYDROGENASE"/>
    <property type="match status" value="1"/>
</dbReference>
<name>A0AAD6XZK0_9AGAR</name>
<gene>
    <name evidence="3" type="ORF">B0H15DRAFT_944794</name>
</gene>
<dbReference type="GO" id="GO:0016491">
    <property type="term" value="F:oxidoreductase activity"/>
    <property type="evidence" value="ECO:0007669"/>
    <property type="project" value="UniProtKB-KW"/>
</dbReference>
<keyword evidence="2" id="KW-0560">Oxidoreductase</keyword>
<dbReference type="Gene3D" id="3.40.50.720">
    <property type="entry name" value="NAD(P)-binding Rossmann-like Domain"/>
    <property type="match status" value="1"/>
</dbReference>
<evidence type="ECO:0000256" key="2">
    <source>
        <dbReference type="ARBA" id="ARBA00023002"/>
    </source>
</evidence>
<dbReference type="InterPro" id="IPR036291">
    <property type="entry name" value="NAD(P)-bd_dom_sf"/>
</dbReference>
<evidence type="ECO:0000256" key="1">
    <source>
        <dbReference type="ARBA" id="ARBA00006484"/>
    </source>
</evidence>
<dbReference type="AlphaFoldDB" id="A0AAD6XZK0"/>
<keyword evidence="4" id="KW-1185">Reference proteome</keyword>
<proteinExistence type="inferred from homology"/>